<dbReference type="EMBL" id="NFCF01000110">
    <property type="protein sequence ID" value="OTW44672.1"/>
    <property type="molecule type" value="Genomic_DNA"/>
</dbReference>
<evidence type="ECO:0000256" key="1">
    <source>
        <dbReference type="SAM" id="MobiDB-lite"/>
    </source>
</evidence>
<evidence type="ECO:0000313" key="2">
    <source>
        <dbReference type="EMBL" id="OTW44672.1"/>
    </source>
</evidence>
<sequence>MGTSSIYDGPKDRNPLLPDGFDEEYEPLDLDETENQNDSLESLWQTTKTAMSQYITGKHSNRGRIAKSHTRALGGANNAARSATSGTKSTVNLGKILSSIVTEGIHQTLNNLKISFSGKSVEALFSQLVNEVSGHSNSKEDIVAKNASIEALSQLYEFVEENGMELQALDRIDEEFFNKVMSTFISSYLFERLLNDLQSRFEKYAQNIEIATTKEREMKDYIYEATEVQLKEINFSQIDYKNQSVESFIEGIYRDCYEVLEGYL</sequence>
<dbReference type="AlphaFoldDB" id="A0A242W0S2"/>
<dbReference type="RefSeq" id="WP_000537325.1">
    <property type="nucleotide sequence ID" value="NZ_NFCF01000110.1"/>
</dbReference>
<dbReference type="Proteomes" id="UP000195152">
    <property type="component" value="Unassembled WGS sequence"/>
</dbReference>
<protein>
    <submittedName>
        <fullName evidence="2">Uncharacterized protein</fullName>
    </submittedName>
</protein>
<accession>A0A242W0S2</accession>
<reference evidence="2 3" key="1">
    <citation type="submission" date="2016-10" db="EMBL/GenBank/DDBJ databases">
        <title>Comparative genomics of Bacillus thuringiensis reveals a path to pathogens against multiple invertebrate hosts.</title>
        <authorList>
            <person name="Zheng J."/>
            <person name="Gao Q."/>
            <person name="Liu H."/>
            <person name="Peng D."/>
            <person name="Ruan L."/>
            <person name="Sun M."/>
        </authorList>
    </citation>
    <scope>NUCLEOTIDE SEQUENCE [LARGE SCALE GENOMIC DNA]</scope>
    <source>
        <strain evidence="2">BGSC 4AC1</strain>
    </source>
</reference>
<dbReference type="InterPro" id="IPR049675">
    <property type="entry name" value="QatB"/>
</dbReference>
<organism evidence="2 3">
    <name type="scientific">Bacillus thuringiensis serovar mexicanensis</name>
    <dbReference type="NCBI Taxonomy" id="180868"/>
    <lineage>
        <taxon>Bacteria</taxon>
        <taxon>Bacillati</taxon>
        <taxon>Bacillota</taxon>
        <taxon>Bacilli</taxon>
        <taxon>Bacillales</taxon>
        <taxon>Bacillaceae</taxon>
        <taxon>Bacillus</taxon>
        <taxon>Bacillus cereus group</taxon>
    </lineage>
</organism>
<gene>
    <name evidence="2" type="ORF">BK699_30160</name>
</gene>
<proteinExistence type="predicted"/>
<comment type="caution">
    <text evidence="2">The sequence shown here is derived from an EMBL/GenBank/DDBJ whole genome shotgun (WGS) entry which is preliminary data.</text>
</comment>
<name>A0A242W0S2_BACTU</name>
<evidence type="ECO:0000313" key="3">
    <source>
        <dbReference type="Proteomes" id="UP000195152"/>
    </source>
</evidence>
<feature type="region of interest" description="Disordered" evidence="1">
    <location>
        <begin position="1"/>
        <end position="25"/>
    </location>
</feature>
<dbReference type="NCBIfam" id="NF041924">
    <property type="entry name" value="QatB"/>
    <property type="match status" value="1"/>
</dbReference>